<dbReference type="PANTHER" id="PTHR31480">
    <property type="entry name" value="BIFUNCTIONAL LYCOPENE CYCLASE/PHYTOENE SYNTHASE"/>
    <property type="match status" value="1"/>
</dbReference>
<evidence type="ECO:0000313" key="1">
    <source>
        <dbReference type="EMBL" id="RPE29533.1"/>
    </source>
</evidence>
<dbReference type="InterPro" id="IPR008949">
    <property type="entry name" value="Isoprenoid_synthase_dom_sf"/>
</dbReference>
<reference evidence="1 2" key="1">
    <citation type="submission" date="2018-11" db="EMBL/GenBank/DDBJ databases">
        <title>Sequencing the genomes of 1000 actinobacteria strains.</title>
        <authorList>
            <person name="Klenk H.-P."/>
        </authorList>
    </citation>
    <scope>NUCLEOTIDE SEQUENCE [LARGE SCALE GENOMIC DNA]</scope>
    <source>
        <strain evidence="1 2">DSM 44781</strain>
    </source>
</reference>
<organism evidence="1 2">
    <name type="scientific">Kitasatospora cineracea</name>
    <dbReference type="NCBI Taxonomy" id="88074"/>
    <lineage>
        <taxon>Bacteria</taxon>
        <taxon>Bacillati</taxon>
        <taxon>Actinomycetota</taxon>
        <taxon>Actinomycetes</taxon>
        <taxon>Kitasatosporales</taxon>
        <taxon>Streptomycetaceae</taxon>
        <taxon>Kitasatospora</taxon>
    </lineage>
</organism>
<dbReference type="Proteomes" id="UP000266906">
    <property type="component" value="Unassembled WGS sequence"/>
</dbReference>
<proteinExistence type="predicted"/>
<gene>
    <name evidence="1" type="ORF">EDD38_6690</name>
</gene>
<comment type="caution">
    <text evidence="1">The sequence shown here is derived from an EMBL/GenBank/DDBJ whole genome shotgun (WGS) entry which is preliminary data.</text>
</comment>
<accession>A0A3N4R7P9</accession>
<dbReference type="EMBL" id="RKQG01000002">
    <property type="protein sequence ID" value="RPE29533.1"/>
    <property type="molecule type" value="Genomic_DNA"/>
</dbReference>
<dbReference type="GO" id="GO:0016765">
    <property type="term" value="F:transferase activity, transferring alkyl or aryl (other than methyl) groups"/>
    <property type="evidence" value="ECO:0007669"/>
    <property type="project" value="UniProtKB-ARBA"/>
</dbReference>
<sequence length="308" mass="33332">MGGWERALDAAGVREPALREAYGRQRAEVAAYKREVALAAGLLLPPATLPHVIAATAFMHRTDDLLDSGPPATRRAAADRWRAEVAAALRDGRTDRPDLRPLLNSVEARPVLRGRVLDFLAAADADLDFAGFATEADYQDYLDGYSLPGFMVVAALLGPDGDQRAYLAACRTFIDACQRLDFVNDLAEDLAGGRLTLPRQTLAEHGVTRADLERGEATPAVRALLGALLDRADRDRAAGRTLAGLVAPAHRPMVRCLVGVEQLTATAARADPGALLRRPASPAKPALLRLLGREYLRARRVRRVRRAD</sequence>
<dbReference type="AlphaFoldDB" id="A0A3N4R7P9"/>
<protein>
    <submittedName>
        <fullName evidence="1">Phytoene synthase</fullName>
    </submittedName>
</protein>
<name>A0A3N4R7P9_9ACTN</name>
<keyword evidence="2" id="KW-1185">Reference proteome</keyword>
<dbReference type="Gene3D" id="1.10.600.10">
    <property type="entry name" value="Farnesyl Diphosphate Synthase"/>
    <property type="match status" value="1"/>
</dbReference>
<dbReference type="Pfam" id="PF00494">
    <property type="entry name" value="SQS_PSY"/>
    <property type="match status" value="1"/>
</dbReference>
<dbReference type="RefSeq" id="WP_123820946.1">
    <property type="nucleotide sequence ID" value="NZ_RKQG01000002.1"/>
</dbReference>
<evidence type="ECO:0000313" key="2">
    <source>
        <dbReference type="Proteomes" id="UP000266906"/>
    </source>
</evidence>
<dbReference type="SUPFAM" id="SSF48576">
    <property type="entry name" value="Terpenoid synthases"/>
    <property type="match status" value="1"/>
</dbReference>
<dbReference type="InterPro" id="IPR002060">
    <property type="entry name" value="Squ/phyt_synthse"/>
</dbReference>